<evidence type="ECO:0000313" key="3">
    <source>
        <dbReference type="EMBL" id="TCO42552.1"/>
    </source>
</evidence>
<dbReference type="PANTHER" id="PTHR24320">
    <property type="entry name" value="RETINOL DEHYDROGENASE"/>
    <property type="match status" value="1"/>
</dbReference>
<dbReference type="Proteomes" id="UP000295573">
    <property type="component" value="Unassembled WGS sequence"/>
</dbReference>
<dbReference type="Pfam" id="PF00106">
    <property type="entry name" value="adh_short"/>
    <property type="match status" value="1"/>
</dbReference>
<organism evidence="3 4">
    <name type="scientific">Kribbella antiqua</name>
    <dbReference type="NCBI Taxonomy" id="2512217"/>
    <lineage>
        <taxon>Bacteria</taxon>
        <taxon>Bacillati</taxon>
        <taxon>Actinomycetota</taxon>
        <taxon>Actinomycetes</taxon>
        <taxon>Propionibacteriales</taxon>
        <taxon>Kribbellaceae</taxon>
        <taxon>Kribbella</taxon>
    </lineage>
</organism>
<dbReference type="InterPro" id="IPR036291">
    <property type="entry name" value="NAD(P)-bd_dom_sf"/>
</dbReference>
<dbReference type="EMBL" id="SLWR01000013">
    <property type="protein sequence ID" value="TCO42552.1"/>
    <property type="molecule type" value="Genomic_DNA"/>
</dbReference>
<comment type="similarity">
    <text evidence="1">Belongs to the short-chain dehydrogenases/reductases (SDR) family.</text>
</comment>
<reference evidence="3 4" key="1">
    <citation type="journal article" date="2015" name="Stand. Genomic Sci.">
        <title>Genomic Encyclopedia of Bacterial and Archaeal Type Strains, Phase III: the genomes of soil and plant-associated and newly described type strains.</title>
        <authorList>
            <person name="Whitman W.B."/>
            <person name="Woyke T."/>
            <person name="Klenk H.P."/>
            <person name="Zhou Y."/>
            <person name="Lilburn T.G."/>
            <person name="Beck B.J."/>
            <person name="De Vos P."/>
            <person name="Vandamme P."/>
            <person name="Eisen J.A."/>
            <person name="Garrity G."/>
            <person name="Hugenholtz P."/>
            <person name="Kyrpides N.C."/>
        </authorList>
    </citation>
    <scope>NUCLEOTIDE SEQUENCE [LARGE SCALE GENOMIC DNA]</scope>
    <source>
        <strain evidence="3 4">VKM Ac-2541</strain>
    </source>
</reference>
<dbReference type="Gene3D" id="3.40.50.720">
    <property type="entry name" value="NAD(P)-binding Rossmann-like Domain"/>
    <property type="match status" value="1"/>
</dbReference>
<gene>
    <name evidence="3" type="ORF">EV646_113174</name>
</gene>
<proteinExistence type="inferred from homology"/>
<dbReference type="OrthoDB" id="9785826at2"/>
<dbReference type="AlphaFoldDB" id="A0A4R2IEE6"/>
<dbReference type="PANTHER" id="PTHR24320:SF274">
    <property type="entry name" value="CHAIN DEHYDROGENASE, PUTATIVE (AFU_ORTHOLOGUE AFUA_4G00440)-RELATED"/>
    <property type="match status" value="1"/>
</dbReference>
<sequence length="233" mass="25118">MALILVTGASAGLGLANVAALTDAGHDVALHARNRDRVVDQSVREVLYGDLAQLDETVNLARQANELGRFDAVIHNAGVLNGPDVFAVNVVAPYVLTALMTPPARAIFLSSSMHRSGSTDLRARSRSYSDSKLYVTALAMTLAVRRPASMAHAVDPGWVPTRMGGSAAPDSLEEGHQTQEWLATADESEISPRSGAYWYHRKPRQPHPAAHDPRFQQGLLRLLEEHTGIGFPA</sequence>
<keyword evidence="4" id="KW-1185">Reference proteome</keyword>
<evidence type="ECO:0000256" key="2">
    <source>
        <dbReference type="ARBA" id="ARBA00023002"/>
    </source>
</evidence>
<dbReference type="GO" id="GO:0016491">
    <property type="term" value="F:oxidoreductase activity"/>
    <property type="evidence" value="ECO:0007669"/>
    <property type="project" value="UniProtKB-KW"/>
</dbReference>
<dbReference type="RefSeq" id="WP_132155456.1">
    <property type="nucleotide sequence ID" value="NZ_SLWR01000013.1"/>
</dbReference>
<accession>A0A4R2IEE6</accession>
<comment type="caution">
    <text evidence="3">The sequence shown here is derived from an EMBL/GenBank/DDBJ whole genome shotgun (WGS) entry which is preliminary data.</text>
</comment>
<evidence type="ECO:0000256" key="1">
    <source>
        <dbReference type="ARBA" id="ARBA00006484"/>
    </source>
</evidence>
<keyword evidence="2" id="KW-0560">Oxidoreductase</keyword>
<protein>
    <submittedName>
        <fullName evidence="3">NAD(P)-dependent dehydrogenase (Short-subunit alcohol dehydrogenase family)</fullName>
    </submittedName>
</protein>
<dbReference type="SUPFAM" id="SSF51735">
    <property type="entry name" value="NAD(P)-binding Rossmann-fold domains"/>
    <property type="match status" value="1"/>
</dbReference>
<evidence type="ECO:0000313" key="4">
    <source>
        <dbReference type="Proteomes" id="UP000295573"/>
    </source>
</evidence>
<dbReference type="PRINTS" id="PR00081">
    <property type="entry name" value="GDHRDH"/>
</dbReference>
<dbReference type="InterPro" id="IPR002347">
    <property type="entry name" value="SDR_fam"/>
</dbReference>
<name>A0A4R2IEE6_9ACTN</name>